<feature type="region of interest" description="Disordered" evidence="1">
    <location>
        <begin position="219"/>
        <end position="266"/>
    </location>
</feature>
<reference evidence="5" key="1">
    <citation type="journal article" date="2020" name="PLoS Negl. Trop. Dis.">
        <title>High-quality nuclear genome for Sarcoptes scabiei-A critical resource for a neglected parasite.</title>
        <authorList>
            <person name="Korhonen P.K."/>
            <person name="Gasser R.B."/>
            <person name="Ma G."/>
            <person name="Wang T."/>
            <person name="Stroehlein A.J."/>
            <person name="Young N.D."/>
            <person name="Ang C.S."/>
            <person name="Fernando D.D."/>
            <person name="Lu H.C."/>
            <person name="Taylor S."/>
            <person name="Reynolds S.L."/>
            <person name="Mofiz E."/>
            <person name="Najaraj S.H."/>
            <person name="Gowda H."/>
            <person name="Madugundu A."/>
            <person name="Renuse S."/>
            <person name="Holt D."/>
            <person name="Pandey A."/>
            <person name="Papenfuss A.T."/>
            <person name="Fischer K."/>
        </authorList>
    </citation>
    <scope>NUCLEOTIDE SEQUENCE [LARGE SCALE GENOMIC DNA]</scope>
</reference>
<name>A0A834RI74_SARSC</name>
<dbReference type="Proteomes" id="UP000070412">
    <property type="component" value="Unassembled WGS sequence"/>
</dbReference>
<evidence type="ECO:0000313" key="5">
    <source>
        <dbReference type="Proteomes" id="UP000070412"/>
    </source>
</evidence>
<feature type="compositionally biased region" description="Pro residues" evidence="1">
    <location>
        <begin position="230"/>
        <end position="247"/>
    </location>
</feature>
<dbReference type="EnsemblMetazoa" id="SSS_6280s_mrna">
    <property type="protein sequence ID" value="KAF7494033.1"/>
    <property type="gene ID" value="SSS_6280"/>
</dbReference>
<dbReference type="EMBL" id="WVUK01000054">
    <property type="protein sequence ID" value="KAF7494033.1"/>
    <property type="molecule type" value="Genomic_DNA"/>
</dbReference>
<keyword evidence="5" id="KW-1185">Reference proteome</keyword>
<dbReference type="OrthoDB" id="6516467at2759"/>
<evidence type="ECO:0000313" key="3">
    <source>
        <dbReference type="EMBL" id="KAF7494033.1"/>
    </source>
</evidence>
<dbReference type="AlphaFoldDB" id="A0A834RI74"/>
<protein>
    <submittedName>
        <fullName evidence="3 4">Uncharacterized protein</fullName>
    </submittedName>
</protein>
<evidence type="ECO:0000256" key="2">
    <source>
        <dbReference type="SAM" id="SignalP"/>
    </source>
</evidence>
<keyword evidence="2" id="KW-0732">Signal</keyword>
<reference evidence="4" key="3">
    <citation type="submission" date="2022-06" db="UniProtKB">
        <authorList>
            <consortium name="EnsemblMetazoa"/>
        </authorList>
    </citation>
    <scope>IDENTIFICATION</scope>
</reference>
<gene>
    <name evidence="3" type="ORF">SSS_6280</name>
</gene>
<proteinExistence type="predicted"/>
<organism evidence="3">
    <name type="scientific">Sarcoptes scabiei</name>
    <name type="common">Itch mite</name>
    <name type="synonym">Acarus scabiei</name>
    <dbReference type="NCBI Taxonomy" id="52283"/>
    <lineage>
        <taxon>Eukaryota</taxon>
        <taxon>Metazoa</taxon>
        <taxon>Ecdysozoa</taxon>
        <taxon>Arthropoda</taxon>
        <taxon>Chelicerata</taxon>
        <taxon>Arachnida</taxon>
        <taxon>Acari</taxon>
        <taxon>Acariformes</taxon>
        <taxon>Sarcoptiformes</taxon>
        <taxon>Astigmata</taxon>
        <taxon>Psoroptidia</taxon>
        <taxon>Sarcoptoidea</taxon>
        <taxon>Sarcoptidae</taxon>
        <taxon>Sarcoptinae</taxon>
        <taxon>Sarcoptes</taxon>
    </lineage>
</organism>
<accession>A0A834RI74</accession>
<reference evidence="3" key="2">
    <citation type="submission" date="2020-01" db="EMBL/GenBank/DDBJ databases">
        <authorList>
            <person name="Korhonen P.K.K."/>
            <person name="Guangxu M.G."/>
            <person name="Wang T.W."/>
            <person name="Stroehlein A.J.S."/>
            <person name="Young N.D."/>
            <person name="Ang C.-S.A."/>
            <person name="Fernando D.W.F."/>
            <person name="Lu H.L."/>
            <person name="Taylor S.T."/>
            <person name="Ehtesham M.E.M."/>
            <person name="Najaraj S.H.N."/>
            <person name="Harsha G.H.G."/>
            <person name="Madugundu A.M."/>
            <person name="Renuse S.R."/>
            <person name="Holt D.H."/>
            <person name="Pandey A.P."/>
            <person name="Papenfuss A.P."/>
            <person name="Gasser R.B.G."/>
            <person name="Fischer K.F."/>
        </authorList>
    </citation>
    <scope>NUCLEOTIDE SEQUENCE</scope>
    <source>
        <strain evidence="3">SSS_KF_BRIS2020</strain>
    </source>
</reference>
<feature type="chain" id="PRO_5038259446" evidence="2">
    <location>
        <begin position="25"/>
        <end position="266"/>
    </location>
</feature>
<sequence length="266" mass="30122">MKSKMNFALIFILFMVIISETLMAFGGYDGSKNFGPIFVEGSLNRLDQAWKCVDVIQNRNPFLLNNFNSNAVREELAVRRIKGEHHKIRKFIENCIKWGDGWRFKKDGHQDQASSKFSSNLYAKLLTSPSSSSSSLVLLPYLIPKLSTSSLLGSSSETSPIDDPNIIDDGNNDLIIRYLLWNYLLQKDFDRNRDQSFDNKMIQYPVRIEYLYNWNSSSPNWSKAMSSPSPRSPRPQPPPPPPPPQPPRSSSSSSPSLASMLKDSLV</sequence>
<evidence type="ECO:0000256" key="1">
    <source>
        <dbReference type="SAM" id="MobiDB-lite"/>
    </source>
</evidence>
<feature type="signal peptide" evidence="2">
    <location>
        <begin position="1"/>
        <end position="24"/>
    </location>
</feature>
<evidence type="ECO:0000313" key="4">
    <source>
        <dbReference type="EnsemblMetazoa" id="KAF7494033.1"/>
    </source>
</evidence>